<dbReference type="SUPFAM" id="SSF46785">
    <property type="entry name" value="Winged helix' DNA-binding domain"/>
    <property type="match status" value="1"/>
</dbReference>
<dbReference type="Gene3D" id="1.10.10.10">
    <property type="entry name" value="Winged helix-like DNA-binding domain superfamily/Winged helix DNA-binding domain"/>
    <property type="match status" value="1"/>
</dbReference>
<dbReference type="InterPro" id="IPR036388">
    <property type="entry name" value="WH-like_DNA-bd_sf"/>
</dbReference>
<organism evidence="1 2">
    <name type="scientific">Candidatus Iainarchaeum sp</name>
    <dbReference type="NCBI Taxonomy" id="3101447"/>
    <lineage>
        <taxon>Archaea</taxon>
        <taxon>Candidatus Iainarchaeota</taxon>
        <taxon>Candidatus Iainarchaeia</taxon>
        <taxon>Candidatus Iainarchaeales</taxon>
        <taxon>Candidatus Iainarchaeaceae</taxon>
        <taxon>Candidatus Iainarchaeum</taxon>
    </lineage>
</organism>
<evidence type="ECO:0000313" key="2">
    <source>
        <dbReference type="Proteomes" id="UP000678237"/>
    </source>
</evidence>
<dbReference type="EMBL" id="JAGVWE010000006">
    <property type="protein sequence ID" value="MBS3063585.1"/>
    <property type="molecule type" value="Genomic_DNA"/>
</dbReference>
<dbReference type="AlphaFoldDB" id="A0A8T4LK39"/>
<dbReference type="Proteomes" id="UP000678237">
    <property type="component" value="Unassembled WGS sequence"/>
</dbReference>
<reference evidence="1" key="2">
    <citation type="submission" date="2021-05" db="EMBL/GenBank/DDBJ databases">
        <title>Protein family content uncovers lineage relationships and bacterial pathway maintenance mechanisms in DPANN archaea.</title>
        <authorList>
            <person name="Castelle C.J."/>
            <person name="Meheust R."/>
            <person name="Jaffe A.L."/>
            <person name="Seitz K."/>
            <person name="Gong X."/>
            <person name="Baker B.J."/>
            <person name="Banfield J.F."/>
        </authorList>
    </citation>
    <scope>NUCLEOTIDE SEQUENCE</scope>
    <source>
        <strain evidence="1">RIFCSPLOWO2_01_FULL_58_19</strain>
    </source>
</reference>
<proteinExistence type="predicted"/>
<evidence type="ECO:0000313" key="1">
    <source>
        <dbReference type="EMBL" id="MBS3063585.1"/>
    </source>
</evidence>
<protein>
    <submittedName>
        <fullName evidence="1">Winged helix-turn-helix domain-containing protein</fullName>
    </submittedName>
</protein>
<name>A0A8T4LK39_9ARCH</name>
<dbReference type="Pfam" id="PF13412">
    <property type="entry name" value="HTH_24"/>
    <property type="match status" value="1"/>
</dbReference>
<reference evidence="1" key="1">
    <citation type="submission" date="2021-03" db="EMBL/GenBank/DDBJ databases">
        <authorList>
            <person name="Jaffe A."/>
        </authorList>
    </citation>
    <scope>NUCLEOTIDE SEQUENCE</scope>
    <source>
        <strain evidence="1">RIFCSPLOWO2_01_FULL_58_19</strain>
    </source>
</reference>
<dbReference type="InterPro" id="IPR036390">
    <property type="entry name" value="WH_DNA-bd_sf"/>
</dbReference>
<sequence length="194" mass="22149">MLERDLVYLELLSQPRGTRLTQLGLSKALGVSLSTVNNALKPLRKMGAVTIRPRSLEVSDSERVLLHFGSCRDPAKDLRYQTRVEAGPMETERSMPSGVAFTAYSGYRLRFREAPADYGEVLVYADEKTLEEIRRRFPEKRGPPNVFAFLADKRLLARCTDSVVPDALLFADLWNQREWYAREFLNALKKRLAP</sequence>
<accession>A0A8T4LK39</accession>
<comment type="caution">
    <text evidence="1">The sequence shown here is derived from an EMBL/GenBank/DDBJ whole genome shotgun (WGS) entry which is preliminary data.</text>
</comment>
<gene>
    <name evidence="1" type="ORF">J4203_07020</name>
</gene>